<evidence type="ECO:0000256" key="1">
    <source>
        <dbReference type="SAM" id="Phobius"/>
    </source>
</evidence>
<reference evidence="4" key="1">
    <citation type="submission" date="2022-04" db="EMBL/GenBank/DDBJ databases">
        <authorList>
            <person name="Criscuolo A."/>
        </authorList>
    </citation>
    <scope>NUCLEOTIDE SEQUENCE</scope>
    <source>
        <strain evidence="4">CIP111895</strain>
    </source>
</reference>
<keyword evidence="1" id="KW-1133">Transmembrane helix</keyword>
<keyword evidence="1" id="KW-0812">Transmembrane</keyword>
<dbReference type="RefSeq" id="WP_248734915.1">
    <property type="nucleotide sequence ID" value="NZ_CALBWS010000008.1"/>
</dbReference>
<proteinExistence type="predicted"/>
<evidence type="ECO:0008006" key="6">
    <source>
        <dbReference type="Google" id="ProtNLM"/>
    </source>
</evidence>
<feature type="domain" description="Sigma factor regulator N-terminal" evidence="3">
    <location>
        <begin position="22"/>
        <end position="108"/>
    </location>
</feature>
<accession>A0ABM9EPT3</accession>
<evidence type="ECO:0000259" key="2">
    <source>
        <dbReference type="Pfam" id="PF13791"/>
    </source>
</evidence>
<sequence>MSDKQDSKNVEDIDFLSSPAMQKAIRKTKRKQTIKYVIITVLTMIILITGFFSSSQYLINKRIEKEDSTMFDTVHGANIQASGGGYNYDLFSVTSETRYRKTIGDRTILWDIKREKIPLFGRKETLESGNGMVEVNSLNKSAQRYVRYNDLNNERKIDFYYPGLSYDFLPNELKIATGLDENVLIEVALSFNKPMTITEVSKQLGHDNVNWLWVDTTSVAQMKRMEKELDSDSNKTKGGGGAFGFDVNPEYSYSEKNGQFFMDTMDQLSQTDSHKRSIKEALKGINENTQSTDGKIRLNGAVVTGTSAELRRFQNLDFIRASVLGATIDKY</sequence>
<dbReference type="Pfam" id="PF13800">
    <property type="entry name" value="Sigma_reg_N"/>
    <property type="match status" value="1"/>
</dbReference>
<organism evidence="4 5">
    <name type="scientific">Neobacillus rhizosphaerae</name>
    <dbReference type="NCBI Taxonomy" id="2880965"/>
    <lineage>
        <taxon>Bacteria</taxon>
        <taxon>Bacillati</taxon>
        <taxon>Bacillota</taxon>
        <taxon>Bacilli</taxon>
        <taxon>Bacillales</taxon>
        <taxon>Bacillaceae</taxon>
        <taxon>Neobacillus</taxon>
    </lineage>
</organism>
<gene>
    <name evidence="4" type="ORF">BACCIP111895_01771</name>
</gene>
<dbReference type="InterPro" id="IPR025672">
    <property type="entry name" value="Sigma_reg_C_dom"/>
</dbReference>
<protein>
    <recommendedName>
        <fullName evidence="6">Sigma factor regulator C-terminal domain-containing protein</fullName>
    </recommendedName>
</protein>
<dbReference type="Pfam" id="PF13791">
    <property type="entry name" value="Sigma_reg_C"/>
    <property type="match status" value="1"/>
</dbReference>
<evidence type="ECO:0000313" key="5">
    <source>
        <dbReference type="Proteomes" id="UP000838308"/>
    </source>
</evidence>
<dbReference type="Proteomes" id="UP000838308">
    <property type="component" value="Unassembled WGS sequence"/>
</dbReference>
<dbReference type="InterPro" id="IPR029101">
    <property type="entry name" value="Sigma_reg_N"/>
</dbReference>
<evidence type="ECO:0000313" key="4">
    <source>
        <dbReference type="EMBL" id="CAH2714599.1"/>
    </source>
</evidence>
<name>A0ABM9EPT3_9BACI</name>
<evidence type="ECO:0000259" key="3">
    <source>
        <dbReference type="Pfam" id="PF13800"/>
    </source>
</evidence>
<feature type="domain" description="Sigma factor regulator C-terminal" evidence="2">
    <location>
        <begin position="179"/>
        <end position="325"/>
    </location>
</feature>
<dbReference type="EMBL" id="CALBWS010000008">
    <property type="protein sequence ID" value="CAH2714599.1"/>
    <property type="molecule type" value="Genomic_DNA"/>
</dbReference>
<feature type="transmembrane region" description="Helical" evidence="1">
    <location>
        <begin position="36"/>
        <end position="59"/>
    </location>
</feature>
<keyword evidence="5" id="KW-1185">Reference proteome</keyword>
<keyword evidence="1" id="KW-0472">Membrane</keyword>
<comment type="caution">
    <text evidence="4">The sequence shown here is derived from an EMBL/GenBank/DDBJ whole genome shotgun (WGS) entry which is preliminary data.</text>
</comment>